<reference evidence="1 2" key="1">
    <citation type="journal article" date="2016" name="Nat. Commun.">
        <title>Ectomycorrhizal ecology is imprinted in the genome of the dominant symbiotic fungus Cenococcum geophilum.</title>
        <authorList>
            <consortium name="DOE Joint Genome Institute"/>
            <person name="Peter M."/>
            <person name="Kohler A."/>
            <person name="Ohm R.A."/>
            <person name="Kuo A."/>
            <person name="Krutzmann J."/>
            <person name="Morin E."/>
            <person name="Arend M."/>
            <person name="Barry K.W."/>
            <person name="Binder M."/>
            <person name="Choi C."/>
            <person name="Clum A."/>
            <person name="Copeland A."/>
            <person name="Grisel N."/>
            <person name="Haridas S."/>
            <person name="Kipfer T."/>
            <person name="LaButti K."/>
            <person name="Lindquist E."/>
            <person name="Lipzen A."/>
            <person name="Maire R."/>
            <person name="Meier B."/>
            <person name="Mihaltcheva S."/>
            <person name="Molinier V."/>
            <person name="Murat C."/>
            <person name="Poggeler S."/>
            <person name="Quandt C.A."/>
            <person name="Sperisen C."/>
            <person name="Tritt A."/>
            <person name="Tisserant E."/>
            <person name="Crous P.W."/>
            <person name="Henrissat B."/>
            <person name="Nehls U."/>
            <person name="Egli S."/>
            <person name="Spatafora J.W."/>
            <person name="Grigoriev I.V."/>
            <person name="Martin F.M."/>
        </authorList>
    </citation>
    <scope>NUCLEOTIDE SEQUENCE [LARGE SCALE GENOMIC DNA]</scope>
    <source>
        <strain evidence="1 2">CBS 459.81</strain>
    </source>
</reference>
<keyword evidence="2" id="KW-1185">Reference proteome</keyword>
<sequence length="111" mass="12482">MYHTHEATLHHDKVCALLGMSSDDLGAFGLSSDYMVSWKELFRDLVTFLLGKVSVQTWGGREMAVITSKGYILGQVSSVEIDHAGHDRQNVDVAFRSMPGHLEFKRNWSAR</sequence>
<dbReference type="AlphaFoldDB" id="A0A8E2E254"/>
<evidence type="ECO:0000313" key="2">
    <source>
        <dbReference type="Proteomes" id="UP000250266"/>
    </source>
</evidence>
<accession>A0A8E2E254</accession>
<dbReference type="EMBL" id="KV745255">
    <property type="protein sequence ID" value="OCK75970.1"/>
    <property type="molecule type" value="Genomic_DNA"/>
</dbReference>
<proteinExistence type="predicted"/>
<evidence type="ECO:0000313" key="1">
    <source>
        <dbReference type="EMBL" id="OCK75970.1"/>
    </source>
</evidence>
<gene>
    <name evidence="1" type="ORF">K432DRAFT_464398</name>
</gene>
<dbReference type="OrthoDB" id="194358at2759"/>
<name>A0A8E2E254_9PEZI</name>
<organism evidence="1 2">
    <name type="scientific">Lepidopterella palustris CBS 459.81</name>
    <dbReference type="NCBI Taxonomy" id="1314670"/>
    <lineage>
        <taxon>Eukaryota</taxon>
        <taxon>Fungi</taxon>
        <taxon>Dikarya</taxon>
        <taxon>Ascomycota</taxon>
        <taxon>Pezizomycotina</taxon>
        <taxon>Dothideomycetes</taxon>
        <taxon>Pleosporomycetidae</taxon>
        <taxon>Mytilinidiales</taxon>
        <taxon>Argynnaceae</taxon>
        <taxon>Lepidopterella</taxon>
    </lineage>
</organism>
<protein>
    <submittedName>
        <fullName evidence="1">Uncharacterized protein</fullName>
    </submittedName>
</protein>
<dbReference type="Proteomes" id="UP000250266">
    <property type="component" value="Unassembled WGS sequence"/>
</dbReference>